<organism evidence="1">
    <name type="scientific">marine sediment metagenome</name>
    <dbReference type="NCBI Taxonomy" id="412755"/>
    <lineage>
        <taxon>unclassified sequences</taxon>
        <taxon>metagenomes</taxon>
        <taxon>ecological metagenomes</taxon>
    </lineage>
</organism>
<comment type="caution">
    <text evidence="1">The sequence shown here is derived from an EMBL/GenBank/DDBJ whole genome shotgun (WGS) entry which is preliminary data.</text>
</comment>
<accession>X1QGR0</accession>
<dbReference type="AlphaFoldDB" id="X1QGR0"/>
<reference evidence="1" key="1">
    <citation type="journal article" date="2014" name="Front. Microbiol.">
        <title>High frequency of phylogenetically diverse reductive dehalogenase-homologous genes in deep subseafloor sedimentary metagenomes.</title>
        <authorList>
            <person name="Kawai M."/>
            <person name="Futagami T."/>
            <person name="Toyoda A."/>
            <person name="Takaki Y."/>
            <person name="Nishi S."/>
            <person name="Hori S."/>
            <person name="Arai W."/>
            <person name="Tsubouchi T."/>
            <person name="Morono Y."/>
            <person name="Uchiyama I."/>
            <person name="Ito T."/>
            <person name="Fujiyama A."/>
            <person name="Inagaki F."/>
            <person name="Takami H."/>
        </authorList>
    </citation>
    <scope>NUCLEOTIDE SEQUENCE</scope>
    <source>
        <strain evidence="1">Expedition CK06-06</strain>
    </source>
</reference>
<sequence>MKRYFFNPADFWKFYVKGLPGGKDREKYRLFSEPLIFAGAQISSEKAKLNWWLPIPSSTPIYPQ</sequence>
<name>X1QGR0_9ZZZZ</name>
<gene>
    <name evidence="1" type="ORF">S06H3_56123</name>
</gene>
<dbReference type="EMBL" id="BARV01036077">
    <property type="protein sequence ID" value="GAI50215.1"/>
    <property type="molecule type" value="Genomic_DNA"/>
</dbReference>
<evidence type="ECO:0000313" key="1">
    <source>
        <dbReference type="EMBL" id="GAI50215.1"/>
    </source>
</evidence>
<proteinExistence type="predicted"/>
<protein>
    <submittedName>
        <fullName evidence="1">Uncharacterized protein</fullName>
    </submittedName>
</protein>